<evidence type="ECO:0000313" key="3">
    <source>
        <dbReference type="EMBL" id="GLK12329.1"/>
    </source>
</evidence>
<dbReference type="GO" id="GO:0015666">
    <property type="term" value="F:restriction endodeoxyribonuclease activity"/>
    <property type="evidence" value="ECO:0007669"/>
    <property type="project" value="TreeGrafter"/>
</dbReference>
<feature type="transmembrane region" description="Helical" evidence="1">
    <location>
        <begin position="26"/>
        <end position="46"/>
    </location>
</feature>
<dbReference type="InterPro" id="IPR011856">
    <property type="entry name" value="tRNA_endonuc-like_dom_sf"/>
</dbReference>
<evidence type="ECO:0000313" key="4">
    <source>
        <dbReference type="Proteomes" id="UP001143474"/>
    </source>
</evidence>
<evidence type="ECO:0000259" key="2">
    <source>
        <dbReference type="Pfam" id="PF04471"/>
    </source>
</evidence>
<reference evidence="3" key="1">
    <citation type="journal article" date="2014" name="Int. J. Syst. Evol. Microbiol.">
        <title>Complete genome sequence of Corynebacterium casei LMG S-19264T (=DSM 44701T), isolated from a smear-ripened cheese.</title>
        <authorList>
            <consortium name="US DOE Joint Genome Institute (JGI-PGF)"/>
            <person name="Walter F."/>
            <person name="Albersmeier A."/>
            <person name="Kalinowski J."/>
            <person name="Ruckert C."/>
        </authorList>
    </citation>
    <scope>NUCLEOTIDE SEQUENCE</scope>
    <source>
        <strain evidence="3">VKM Ac-2007</strain>
    </source>
</reference>
<dbReference type="InterPro" id="IPR052906">
    <property type="entry name" value="Type_IV_Methyl-Rstrct_Enzyme"/>
</dbReference>
<dbReference type="Gene3D" id="3.40.1350.10">
    <property type="match status" value="1"/>
</dbReference>
<name>A0A9W6I6V3_9ACTN</name>
<keyword evidence="4" id="KW-1185">Reference proteome</keyword>
<dbReference type="PANTHER" id="PTHR30015">
    <property type="entry name" value="MRR RESTRICTION SYSTEM PROTEIN"/>
    <property type="match status" value="1"/>
</dbReference>
<keyword evidence="1" id="KW-0472">Membrane</keyword>
<dbReference type="SUPFAM" id="SSF52980">
    <property type="entry name" value="Restriction endonuclease-like"/>
    <property type="match status" value="1"/>
</dbReference>
<dbReference type="InterPro" id="IPR007560">
    <property type="entry name" value="Restrct_endonuc_IV_Mrr"/>
</dbReference>
<dbReference type="InterPro" id="IPR011335">
    <property type="entry name" value="Restrct_endonuc-II-like"/>
</dbReference>
<dbReference type="Pfam" id="PF04471">
    <property type="entry name" value="Mrr_cat"/>
    <property type="match status" value="1"/>
</dbReference>
<dbReference type="PANTHER" id="PTHR30015:SF6">
    <property type="entry name" value="SLL1429 PROTEIN"/>
    <property type="match status" value="1"/>
</dbReference>
<dbReference type="EMBL" id="BSEV01000015">
    <property type="protein sequence ID" value="GLK12329.1"/>
    <property type="molecule type" value="Genomic_DNA"/>
</dbReference>
<comment type="caution">
    <text evidence="3">The sequence shown here is derived from an EMBL/GenBank/DDBJ whole genome shotgun (WGS) entry which is preliminary data.</text>
</comment>
<dbReference type="GO" id="GO:0003677">
    <property type="term" value="F:DNA binding"/>
    <property type="evidence" value="ECO:0007669"/>
    <property type="project" value="InterPro"/>
</dbReference>
<accession>A0A9W6I6V3</accession>
<reference evidence="3" key="2">
    <citation type="submission" date="2023-01" db="EMBL/GenBank/DDBJ databases">
        <authorList>
            <person name="Sun Q."/>
            <person name="Evtushenko L."/>
        </authorList>
    </citation>
    <scope>NUCLEOTIDE SEQUENCE</scope>
    <source>
        <strain evidence="3">VKM Ac-2007</strain>
    </source>
</reference>
<dbReference type="Proteomes" id="UP001143474">
    <property type="component" value="Unassembled WGS sequence"/>
</dbReference>
<organism evidence="3 4">
    <name type="scientific">Streptosporangium carneum</name>
    <dbReference type="NCBI Taxonomy" id="47481"/>
    <lineage>
        <taxon>Bacteria</taxon>
        <taxon>Bacillati</taxon>
        <taxon>Actinomycetota</taxon>
        <taxon>Actinomycetes</taxon>
        <taxon>Streptosporangiales</taxon>
        <taxon>Streptosporangiaceae</taxon>
        <taxon>Streptosporangium</taxon>
    </lineage>
</organism>
<dbReference type="AlphaFoldDB" id="A0A9W6I6V3"/>
<dbReference type="GO" id="GO:0009307">
    <property type="term" value="P:DNA restriction-modification system"/>
    <property type="evidence" value="ECO:0007669"/>
    <property type="project" value="InterPro"/>
</dbReference>
<feature type="domain" description="Restriction endonuclease type IV Mrr" evidence="2">
    <location>
        <begin position="71"/>
        <end position="180"/>
    </location>
</feature>
<evidence type="ECO:0000256" key="1">
    <source>
        <dbReference type="SAM" id="Phobius"/>
    </source>
</evidence>
<proteinExistence type="predicted"/>
<keyword evidence="1" id="KW-1133">Transmembrane helix</keyword>
<sequence length="194" mass="21259">MVLWLAGAVLAVVAFKVTLPFLQRNWPWFAAVAVAVLVLSAAVAVVRARAHAERERRWFRENAELEKVDLLSGPEFERLTAWLLRRDGFRHVRELGGTGDRGVDLTALAPDGRSFAFQCKRYTGRVGSPEVRNFLGALAYAYAGHTGVLVTSGHLTRHALAEAGQAGLILVEREQLAAWLGGGTPFPRRMTRGG</sequence>
<gene>
    <name evidence="3" type="ORF">GCM10017600_57380</name>
</gene>
<protein>
    <recommendedName>
        <fullName evidence="2">Restriction endonuclease type IV Mrr domain-containing protein</fullName>
    </recommendedName>
</protein>
<keyword evidence="1" id="KW-0812">Transmembrane</keyword>